<dbReference type="PANTHER" id="PTHR38459">
    <property type="entry name" value="PROPHAGE BACTOPRENOL-LINKED GLUCOSE TRANSLOCASE HOMOLOG"/>
    <property type="match status" value="1"/>
</dbReference>
<feature type="transmembrane region" description="Helical" evidence="6">
    <location>
        <begin position="6"/>
        <end position="27"/>
    </location>
</feature>
<evidence type="ECO:0000256" key="6">
    <source>
        <dbReference type="SAM" id="Phobius"/>
    </source>
</evidence>
<feature type="transmembrane region" description="Helical" evidence="6">
    <location>
        <begin position="34"/>
        <end position="55"/>
    </location>
</feature>
<evidence type="ECO:0000259" key="7">
    <source>
        <dbReference type="Pfam" id="PF04138"/>
    </source>
</evidence>
<feature type="domain" description="GtrA/DPMS transmembrane" evidence="7">
    <location>
        <begin position="7"/>
        <end position="119"/>
    </location>
</feature>
<keyword evidence="3 6" id="KW-0812">Transmembrane</keyword>
<dbReference type="EMBL" id="CP013187">
    <property type="protein sequence ID" value="ALO43075.1"/>
    <property type="molecule type" value="Genomic_DNA"/>
</dbReference>
<evidence type="ECO:0000256" key="2">
    <source>
        <dbReference type="ARBA" id="ARBA00009399"/>
    </source>
</evidence>
<keyword evidence="5 6" id="KW-0472">Membrane</keyword>
<dbReference type="GO" id="GO:0005886">
    <property type="term" value="C:plasma membrane"/>
    <property type="evidence" value="ECO:0007669"/>
    <property type="project" value="TreeGrafter"/>
</dbReference>
<dbReference type="OrthoDB" id="9795979at2"/>
<evidence type="ECO:0000256" key="4">
    <source>
        <dbReference type="ARBA" id="ARBA00022989"/>
    </source>
</evidence>
<dbReference type="KEGG" id="pphe:PP2015_2586"/>
<proteinExistence type="inferred from homology"/>
<evidence type="ECO:0000313" key="8">
    <source>
        <dbReference type="EMBL" id="ALO43075.1"/>
    </source>
</evidence>
<dbReference type="Proteomes" id="UP000061457">
    <property type="component" value="Chromosome I"/>
</dbReference>
<evidence type="ECO:0000256" key="5">
    <source>
        <dbReference type="ARBA" id="ARBA00023136"/>
    </source>
</evidence>
<dbReference type="GO" id="GO:0000271">
    <property type="term" value="P:polysaccharide biosynthetic process"/>
    <property type="evidence" value="ECO:0007669"/>
    <property type="project" value="InterPro"/>
</dbReference>
<evidence type="ECO:0000256" key="1">
    <source>
        <dbReference type="ARBA" id="ARBA00004141"/>
    </source>
</evidence>
<evidence type="ECO:0000256" key="3">
    <source>
        <dbReference type="ARBA" id="ARBA00022692"/>
    </source>
</evidence>
<dbReference type="PATRIC" id="fig|161398.10.peg.2642"/>
<sequence>MGQQFIKFAMVGVLGFVADLVIFYLLVFMNIESLLARVCAFWCATIVTWLGNRLFTFATYDSGWFKQLIRHLSVSHLFGMVNISVFYCLSLIVPLFLAFAVGTTIAMLGNYTFSKFWVFSEKDEKAAT</sequence>
<protein>
    <recommendedName>
        <fullName evidence="7">GtrA/DPMS transmembrane domain-containing protein</fullName>
    </recommendedName>
</protein>
<reference evidence="8 9" key="1">
    <citation type="submission" date="2015-11" db="EMBL/GenBank/DDBJ databases">
        <authorList>
            <person name="Zhang Y."/>
            <person name="Guo Z."/>
        </authorList>
    </citation>
    <scope>NUCLEOTIDE SEQUENCE [LARGE SCALE GENOMIC DNA]</scope>
    <source>
        <strain evidence="8 9">KCTC 12086</strain>
    </source>
</reference>
<accession>A0A0S2K4T5</accession>
<comment type="similarity">
    <text evidence="2">Belongs to the GtrA family.</text>
</comment>
<feature type="transmembrane region" description="Helical" evidence="6">
    <location>
        <begin position="75"/>
        <end position="108"/>
    </location>
</feature>
<organism evidence="8 9">
    <name type="scientific">Pseudoalteromonas phenolica</name>
    <dbReference type="NCBI Taxonomy" id="161398"/>
    <lineage>
        <taxon>Bacteria</taxon>
        <taxon>Pseudomonadati</taxon>
        <taxon>Pseudomonadota</taxon>
        <taxon>Gammaproteobacteria</taxon>
        <taxon>Alteromonadales</taxon>
        <taxon>Pseudoalteromonadaceae</taxon>
        <taxon>Pseudoalteromonas</taxon>
    </lineage>
</organism>
<dbReference type="RefSeq" id="WP_058030759.1">
    <property type="nucleotide sequence ID" value="NZ_CP013187.1"/>
</dbReference>
<dbReference type="Pfam" id="PF04138">
    <property type="entry name" value="GtrA_DPMS_TM"/>
    <property type="match status" value="1"/>
</dbReference>
<dbReference type="PANTHER" id="PTHR38459:SF1">
    <property type="entry name" value="PROPHAGE BACTOPRENOL-LINKED GLUCOSE TRANSLOCASE HOMOLOG"/>
    <property type="match status" value="1"/>
</dbReference>
<dbReference type="InterPro" id="IPR007267">
    <property type="entry name" value="GtrA_DPMS_TM"/>
</dbReference>
<dbReference type="AlphaFoldDB" id="A0A0S2K4T5"/>
<dbReference type="STRING" id="161398.PP2015_2586"/>
<keyword evidence="4 6" id="KW-1133">Transmembrane helix</keyword>
<gene>
    <name evidence="8" type="ORF">PP2015_2586</name>
</gene>
<evidence type="ECO:0000313" key="9">
    <source>
        <dbReference type="Proteomes" id="UP000061457"/>
    </source>
</evidence>
<dbReference type="InterPro" id="IPR051401">
    <property type="entry name" value="GtrA_CellWall_Glycosyl"/>
</dbReference>
<comment type="subcellular location">
    <subcellularLocation>
        <location evidence="1">Membrane</location>
        <topology evidence="1">Multi-pass membrane protein</topology>
    </subcellularLocation>
</comment>
<keyword evidence="9" id="KW-1185">Reference proteome</keyword>
<name>A0A0S2K4T5_9GAMM</name>